<feature type="compositionally biased region" description="Low complexity" evidence="6">
    <location>
        <begin position="90"/>
        <end position="122"/>
    </location>
</feature>
<dbReference type="Gene3D" id="2.10.110.10">
    <property type="entry name" value="Cysteine Rich Protein"/>
    <property type="match status" value="2"/>
</dbReference>
<feature type="compositionally biased region" description="Low complexity" evidence="6">
    <location>
        <begin position="32"/>
        <end position="43"/>
    </location>
</feature>
<dbReference type="OrthoDB" id="447471at2759"/>
<feature type="region of interest" description="Disordered" evidence="6">
    <location>
        <begin position="1"/>
        <end position="166"/>
    </location>
</feature>
<evidence type="ECO:0000256" key="1">
    <source>
        <dbReference type="ARBA" id="ARBA00022723"/>
    </source>
</evidence>
<organism evidence="8 9">
    <name type="scientific">Symbiodinium pilosum</name>
    <name type="common">Dinoflagellate</name>
    <dbReference type="NCBI Taxonomy" id="2952"/>
    <lineage>
        <taxon>Eukaryota</taxon>
        <taxon>Sar</taxon>
        <taxon>Alveolata</taxon>
        <taxon>Dinophyceae</taxon>
        <taxon>Suessiales</taxon>
        <taxon>Symbiodiniaceae</taxon>
        <taxon>Symbiodinium</taxon>
    </lineage>
</organism>
<feature type="compositionally biased region" description="Basic and acidic residues" evidence="6">
    <location>
        <begin position="44"/>
        <end position="62"/>
    </location>
</feature>
<dbReference type="CDD" id="cd08368">
    <property type="entry name" value="LIM"/>
    <property type="match status" value="2"/>
</dbReference>
<dbReference type="PROSITE" id="PS50023">
    <property type="entry name" value="LIM_DOMAIN_2"/>
    <property type="match status" value="2"/>
</dbReference>
<evidence type="ECO:0000256" key="4">
    <source>
        <dbReference type="ARBA" id="ARBA00023038"/>
    </source>
</evidence>
<keyword evidence="1 5" id="KW-0479">Metal-binding</keyword>
<feature type="domain" description="LIM zinc-binding" evidence="7">
    <location>
        <begin position="258"/>
        <end position="316"/>
    </location>
</feature>
<dbReference type="SUPFAM" id="SSF57716">
    <property type="entry name" value="Glucocorticoid receptor-like (DNA-binding domain)"/>
    <property type="match status" value="2"/>
</dbReference>
<dbReference type="PANTHER" id="PTHR24212">
    <property type="entry name" value="ZYXIN/TRIP6"/>
    <property type="match status" value="1"/>
</dbReference>
<dbReference type="PROSITE" id="PS00478">
    <property type="entry name" value="LIM_DOMAIN_1"/>
    <property type="match status" value="2"/>
</dbReference>
<dbReference type="GO" id="GO:0046872">
    <property type="term" value="F:metal ion binding"/>
    <property type="evidence" value="ECO:0007669"/>
    <property type="project" value="UniProtKB-KW"/>
</dbReference>
<comment type="caution">
    <text evidence="8">The sequence shown here is derived from an EMBL/GenBank/DDBJ whole genome shotgun (WGS) entry which is preliminary data.</text>
</comment>
<evidence type="ECO:0000256" key="6">
    <source>
        <dbReference type="SAM" id="MobiDB-lite"/>
    </source>
</evidence>
<sequence>MKRQANHSVLKSTGATVLSPGPRVFGAPEQKASAGASIPGSSAEDVRAPSGKENRPERRERSGSVSRAPLGKGTDSVPLSGLKDPEDLKQGGSRPPRGRSNSGSQPATAASAAVEQTAASKAPVASEAPTRARGSKGSKEVPASSPSLASESGRRGRRPSREQQEKALDDELEALLKGVEEPVPPASAVKEPVKEPPKEPPKEPATSATAVAQATEVPGQERCTVCGTQFQNGQSIYESSVAGQKQVLCSGCWSQVAPHCIACGKLISGPMAKVGDDVYHQECLKCAICSKTIDGALSKLDCGICCGACTDEVDKDLRELRKLWQAGDLEGAALLEGSLKARGIKPPELKRPDLGHCSSCQLPFRPGQQVYQKDQDSKMVCEACYLSAAPCCAVCSKPVVGTVAKVGDNSYHPECLVCSSCAKQISGSFAQTEKGFVCAECQATSAS</sequence>
<gene>
    <name evidence="8" type="primary">Lpp</name>
    <name evidence="8" type="ORF">SPIL2461_LOCUS19452</name>
</gene>
<evidence type="ECO:0000313" key="8">
    <source>
        <dbReference type="EMBL" id="CAE7693949.1"/>
    </source>
</evidence>
<feature type="compositionally biased region" description="Polar residues" evidence="6">
    <location>
        <begin position="1"/>
        <end position="16"/>
    </location>
</feature>
<feature type="domain" description="LIM zinc-binding" evidence="7">
    <location>
        <begin position="390"/>
        <end position="447"/>
    </location>
</feature>
<dbReference type="PANTHER" id="PTHR24212:SF8">
    <property type="entry name" value="LIM ZINC FINGER DOMAIN CONTAINING PROTEIN"/>
    <property type="match status" value="1"/>
</dbReference>
<accession>A0A812WZ72</accession>
<name>A0A812WZ72_SYMPI</name>
<dbReference type="Proteomes" id="UP000649617">
    <property type="component" value="Unassembled WGS sequence"/>
</dbReference>
<keyword evidence="9" id="KW-1185">Reference proteome</keyword>
<keyword evidence="3 5" id="KW-0862">Zinc</keyword>
<dbReference type="Pfam" id="PF00412">
    <property type="entry name" value="LIM"/>
    <property type="match status" value="1"/>
</dbReference>
<evidence type="ECO:0000259" key="7">
    <source>
        <dbReference type="PROSITE" id="PS50023"/>
    </source>
</evidence>
<reference evidence="8" key="1">
    <citation type="submission" date="2021-02" db="EMBL/GenBank/DDBJ databases">
        <authorList>
            <person name="Dougan E. K."/>
            <person name="Rhodes N."/>
            <person name="Thang M."/>
            <person name="Chan C."/>
        </authorList>
    </citation>
    <scope>NUCLEOTIDE SEQUENCE</scope>
</reference>
<dbReference type="InterPro" id="IPR001781">
    <property type="entry name" value="Znf_LIM"/>
</dbReference>
<dbReference type="AlphaFoldDB" id="A0A812WZ72"/>
<feature type="compositionally biased region" description="Basic and acidic residues" evidence="6">
    <location>
        <begin position="191"/>
        <end position="202"/>
    </location>
</feature>
<evidence type="ECO:0000256" key="5">
    <source>
        <dbReference type="PROSITE-ProRule" id="PRU00125"/>
    </source>
</evidence>
<keyword evidence="2" id="KW-0677">Repeat</keyword>
<protein>
    <submittedName>
        <fullName evidence="8">Lpp protein</fullName>
    </submittedName>
</protein>
<feature type="region of interest" description="Disordered" evidence="6">
    <location>
        <begin position="178"/>
        <end position="214"/>
    </location>
</feature>
<evidence type="ECO:0000256" key="2">
    <source>
        <dbReference type="ARBA" id="ARBA00022737"/>
    </source>
</evidence>
<proteinExistence type="predicted"/>
<evidence type="ECO:0000313" key="9">
    <source>
        <dbReference type="Proteomes" id="UP000649617"/>
    </source>
</evidence>
<dbReference type="SMART" id="SM00132">
    <property type="entry name" value="LIM"/>
    <property type="match status" value="2"/>
</dbReference>
<evidence type="ECO:0000256" key="3">
    <source>
        <dbReference type="ARBA" id="ARBA00022833"/>
    </source>
</evidence>
<dbReference type="EMBL" id="CAJNIZ010044573">
    <property type="protein sequence ID" value="CAE7693949.1"/>
    <property type="molecule type" value="Genomic_DNA"/>
</dbReference>
<keyword evidence="4 5" id="KW-0440">LIM domain</keyword>